<dbReference type="PANTHER" id="PTHR44083:SF5">
    <property type="entry name" value="PROTEIN TOPLESS-RELATED PROTEIN 2"/>
    <property type="match status" value="1"/>
</dbReference>
<accession>A0A8S0QZA3</accession>
<dbReference type="OrthoDB" id="1850764at2759"/>
<dbReference type="PANTHER" id="PTHR44083">
    <property type="entry name" value="TOPLESS-RELATED PROTEIN 1-RELATED"/>
    <property type="match status" value="1"/>
</dbReference>
<dbReference type="InterPro" id="IPR036322">
    <property type="entry name" value="WD40_repeat_dom_sf"/>
</dbReference>
<feature type="region of interest" description="Disordered" evidence="1">
    <location>
        <begin position="96"/>
        <end position="130"/>
    </location>
</feature>
<name>A0A8S0QZA3_OLEEU</name>
<feature type="compositionally biased region" description="Polar residues" evidence="1">
    <location>
        <begin position="102"/>
        <end position="130"/>
    </location>
</feature>
<comment type="caution">
    <text evidence="2">The sequence shown here is derived from an EMBL/GenBank/DDBJ whole genome shotgun (WGS) entry which is preliminary data.</text>
</comment>
<gene>
    <name evidence="2" type="ORF">OLEA9_A086170</name>
</gene>
<dbReference type="Gramene" id="OE9A086170T2">
    <property type="protein sequence ID" value="OE9A086170C2"/>
    <property type="gene ID" value="OE9A086170"/>
</dbReference>
<evidence type="ECO:0000313" key="2">
    <source>
        <dbReference type="EMBL" id="CAA2971331.1"/>
    </source>
</evidence>
<reference evidence="2 3" key="1">
    <citation type="submission" date="2019-12" db="EMBL/GenBank/DDBJ databases">
        <authorList>
            <person name="Alioto T."/>
            <person name="Alioto T."/>
            <person name="Gomez Garrido J."/>
        </authorList>
    </citation>
    <scope>NUCLEOTIDE SEQUENCE [LARGE SCALE GENOMIC DNA]</scope>
</reference>
<dbReference type="Gene3D" id="2.130.10.10">
    <property type="entry name" value="YVTN repeat-like/Quinoprotein amine dehydrogenase"/>
    <property type="match status" value="1"/>
</dbReference>
<dbReference type="PROSITE" id="PS51257">
    <property type="entry name" value="PROKAR_LIPOPROTEIN"/>
    <property type="match status" value="1"/>
</dbReference>
<proteinExistence type="predicted"/>
<protein>
    <submittedName>
        <fullName evidence="2">TPR2-like isoform X2</fullName>
    </submittedName>
</protein>
<evidence type="ECO:0000256" key="1">
    <source>
        <dbReference type="SAM" id="MobiDB-lite"/>
    </source>
</evidence>
<dbReference type="Proteomes" id="UP000594638">
    <property type="component" value="Unassembled WGS sequence"/>
</dbReference>
<evidence type="ECO:0000313" key="3">
    <source>
        <dbReference type="Proteomes" id="UP000594638"/>
    </source>
</evidence>
<organism evidence="2 3">
    <name type="scientific">Olea europaea subsp. europaea</name>
    <dbReference type="NCBI Taxonomy" id="158383"/>
    <lineage>
        <taxon>Eukaryota</taxon>
        <taxon>Viridiplantae</taxon>
        <taxon>Streptophyta</taxon>
        <taxon>Embryophyta</taxon>
        <taxon>Tracheophyta</taxon>
        <taxon>Spermatophyta</taxon>
        <taxon>Magnoliopsida</taxon>
        <taxon>eudicotyledons</taxon>
        <taxon>Gunneridae</taxon>
        <taxon>Pentapetalae</taxon>
        <taxon>asterids</taxon>
        <taxon>lamiids</taxon>
        <taxon>Lamiales</taxon>
        <taxon>Oleaceae</taxon>
        <taxon>Oleeae</taxon>
        <taxon>Olea</taxon>
    </lineage>
</organism>
<dbReference type="InterPro" id="IPR015943">
    <property type="entry name" value="WD40/YVTN_repeat-like_dom_sf"/>
</dbReference>
<dbReference type="InterPro" id="IPR027728">
    <property type="entry name" value="Topless_fam"/>
</dbReference>
<dbReference type="GO" id="GO:0006355">
    <property type="term" value="P:regulation of DNA-templated transcription"/>
    <property type="evidence" value="ECO:0007669"/>
    <property type="project" value="InterPro"/>
</dbReference>
<dbReference type="EMBL" id="CACTIH010002007">
    <property type="protein sequence ID" value="CAA2971331.1"/>
    <property type="molecule type" value="Genomic_DNA"/>
</dbReference>
<keyword evidence="3" id="KW-1185">Reference proteome</keyword>
<dbReference type="AlphaFoldDB" id="A0A8S0QZA3"/>
<dbReference type="SUPFAM" id="SSF50978">
    <property type="entry name" value="WD40 repeat-like"/>
    <property type="match status" value="1"/>
</dbReference>
<sequence>MQWHPRDSLSSAISSAIYSCDGLVIFTGFCDGAVGIFNADNLSLRCRIAPSAYISSPISSNGNTFPVVIAAHPSDPNQFAIGMSDGAVHVMEPSDAEMKWGGSTSQDNGVLPSIASSSALNSQPSETPSR</sequence>